<evidence type="ECO:0000256" key="9">
    <source>
        <dbReference type="ARBA" id="ARBA00022777"/>
    </source>
</evidence>
<evidence type="ECO:0000256" key="10">
    <source>
        <dbReference type="ARBA" id="ARBA00022840"/>
    </source>
</evidence>
<dbReference type="AlphaFoldDB" id="A0AAC9LMK2"/>
<dbReference type="GO" id="GO:0009029">
    <property type="term" value="F:lipid-A 4'-kinase activity"/>
    <property type="evidence" value="ECO:0007669"/>
    <property type="project" value="UniProtKB-UniRule"/>
</dbReference>
<dbReference type="KEGG" id="lvn:BWR22_03675"/>
<keyword evidence="11 13" id="KW-0443">Lipid metabolism</keyword>
<comment type="similarity">
    <text evidence="13">Belongs to the LpxK family.</text>
</comment>
<comment type="pathway">
    <text evidence="2 13">Glycolipid biosynthesis; lipid IV(A) biosynthesis; lipid IV(A) from (3R)-3-hydroxytetradecanoyl-[acyl-carrier-protein] and UDP-N-acetyl-alpha-D-glucosamine: step 6/6.</text>
</comment>
<evidence type="ECO:0000256" key="2">
    <source>
        <dbReference type="ARBA" id="ARBA00004870"/>
    </source>
</evidence>
<dbReference type="EC" id="2.7.1.130" evidence="3 13"/>
<gene>
    <name evidence="13" type="primary">lpxK</name>
    <name evidence="14" type="ORF">BWR22_03675</name>
</gene>
<organism evidence="14 15">
    <name type="scientific">Lacinutrix venerupis</name>
    <dbReference type="NCBI Taxonomy" id="1486034"/>
    <lineage>
        <taxon>Bacteria</taxon>
        <taxon>Pseudomonadati</taxon>
        <taxon>Bacteroidota</taxon>
        <taxon>Flavobacteriia</taxon>
        <taxon>Flavobacteriales</taxon>
        <taxon>Flavobacteriaceae</taxon>
        <taxon>Lacinutrix</taxon>
    </lineage>
</organism>
<name>A0AAC9LMK2_9FLAO</name>
<keyword evidence="8 13" id="KW-0547">Nucleotide-binding</keyword>
<dbReference type="GO" id="GO:0009245">
    <property type="term" value="P:lipid A biosynthetic process"/>
    <property type="evidence" value="ECO:0007669"/>
    <property type="project" value="UniProtKB-UniRule"/>
</dbReference>
<keyword evidence="6 13" id="KW-0441">Lipid A biosynthesis</keyword>
<evidence type="ECO:0000313" key="14">
    <source>
        <dbReference type="EMBL" id="APX99446.1"/>
    </source>
</evidence>
<dbReference type="EMBL" id="CP019352">
    <property type="protein sequence ID" value="APX99446.1"/>
    <property type="molecule type" value="Genomic_DNA"/>
</dbReference>
<evidence type="ECO:0000256" key="8">
    <source>
        <dbReference type="ARBA" id="ARBA00022741"/>
    </source>
</evidence>
<dbReference type="NCBIfam" id="TIGR00682">
    <property type="entry name" value="lpxK"/>
    <property type="match status" value="1"/>
</dbReference>
<accession>A0AAC9LMK2</accession>
<dbReference type="InterPro" id="IPR027417">
    <property type="entry name" value="P-loop_NTPase"/>
</dbReference>
<evidence type="ECO:0000313" key="15">
    <source>
        <dbReference type="Proteomes" id="UP000187506"/>
    </source>
</evidence>
<protein>
    <recommendedName>
        <fullName evidence="4 13">Tetraacyldisaccharide 4'-kinase</fullName>
        <ecNumber evidence="3 13">2.7.1.130</ecNumber>
    </recommendedName>
    <alternativeName>
        <fullName evidence="12 13">Lipid A 4'-kinase</fullName>
    </alternativeName>
</protein>
<comment type="catalytic activity">
    <reaction evidence="13">
        <text>a lipid A disaccharide + ATP = a lipid IVA + ADP + H(+)</text>
        <dbReference type="Rhea" id="RHEA:67840"/>
        <dbReference type="ChEBI" id="CHEBI:15378"/>
        <dbReference type="ChEBI" id="CHEBI:30616"/>
        <dbReference type="ChEBI" id="CHEBI:176343"/>
        <dbReference type="ChEBI" id="CHEBI:176425"/>
        <dbReference type="ChEBI" id="CHEBI:456216"/>
        <dbReference type="EC" id="2.7.1.130"/>
    </reaction>
</comment>
<evidence type="ECO:0000256" key="11">
    <source>
        <dbReference type="ARBA" id="ARBA00023098"/>
    </source>
</evidence>
<dbReference type="SUPFAM" id="SSF52540">
    <property type="entry name" value="P-loop containing nucleoside triphosphate hydrolases"/>
    <property type="match status" value="1"/>
</dbReference>
<comment type="function">
    <text evidence="1 13">Transfers the gamma-phosphate of ATP to the 4'-position of a tetraacyldisaccharide 1-phosphate intermediate (termed DS-1-P) to form tetraacyldisaccharide 1,4'-bis-phosphate (lipid IVA).</text>
</comment>
<keyword evidence="9 13" id="KW-0418">Kinase</keyword>
<proteinExistence type="inferred from homology"/>
<sequence>MKFIRLLLLPIVPIYFIVTWCRNKLYDLGMKKSKNYNFPIICVGNLSAGGTGKTPMVEYLIKLLNENYNLATLSRGYGRKTKGFVLASENSTANTLGDEPFQFYNKFKNSIRVSVDENRQRGILNLRALNNKPELIILDDAYQHRKVEAKLNILLTTYSNLYAKDIVLPTGNLREPREGAKRAQIIVVTKCPDNLSEEKKVSIIAELRPKDYQHVFFSSISYAKEVIGNSGVVALNNLKEFTLVTGIANAKPLVVFLKNSGLNFNHLEFSDHHNFSKKEIESIAKNNLIITTEKDYVRLIAEPTLSNKLFYLPIKIAIDRQIDFNNLVKAAIKC</sequence>
<dbReference type="PANTHER" id="PTHR42724:SF1">
    <property type="entry name" value="TETRAACYLDISACCHARIDE 4'-KINASE, MITOCHONDRIAL-RELATED"/>
    <property type="match status" value="1"/>
</dbReference>
<evidence type="ECO:0000256" key="6">
    <source>
        <dbReference type="ARBA" id="ARBA00022556"/>
    </source>
</evidence>
<dbReference type="GO" id="GO:0009244">
    <property type="term" value="P:lipopolysaccharide core region biosynthetic process"/>
    <property type="evidence" value="ECO:0007669"/>
    <property type="project" value="TreeGrafter"/>
</dbReference>
<evidence type="ECO:0000256" key="4">
    <source>
        <dbReference type="ARBA" id="ARBA00016436"/>
    </source>
</evidence>
<reference evidence="14 15" key="1">
    <citation type="submission" date="2017-01" db="EMBL/GenBank/DDBJ databases">
        <title>Complete genome of Lacinutrix venerupis DOK2-8 isolated from seawater in Dokdo.</title>
        <authorList>
            <person name="Chi W.-J."/>
            <person name="Kim J.H."/>
        </authorList>
    </citation>
    <scope>NUCLEOTIDE SEQUENCE [LARGE SCALE GENOMIC DNA]</scope>
    <source>
        <strain evidence="14 15">DOK2-8</strain>
    </source>
</reference>
<evidence type="ECO:0000256" key="7">
    <source>
        <dbReference type="ARBA" id="ARBA00022679"/>
    </source>
</evidence>
<keyword evidence="10 13" id="KW-0067">ATP-binding</keyword>
<keyword evidence="5 13" id="KW-0444">Lipid biosynthesis</keyword>
<dbReference type="GO" id="GO:0005524">
    <property type="term" value="F:ATP binding"/>
    <property type="evidence" value="ECO:0007669"/>
    <property type="project" value="UniProtKB-UniRule"/>
</dbReference>
<dbReference type="InterPro" id="IPR003758">
    <property type="entry name" value="LpxK"/>
</dbReference>
<feature type="binding site" evidence="13">
    <location>
        <begin position="47"/>
        <end position="54"/>
    </location>
    <ligand>
        <name>ATP</name>
        <dbReference type="ChEBI" id="CHEBI:30616"/>
    </ligand>
</feature>
<dbReference type="HAMAP" id="MF_00409">
    <property type="entry name" value="LpxK"/>
    <property type="match status" value="1"/>
</dbReference>
<keyword evidence="15" id="KW-1185">Reference proteome</keyword>
<evidence type="ECO:0000256" key="3">
    <source>
        <dbReference type="ARBA" id="ARBA00012071"/>
    </source>
</evidence>
<dbReference type="Proteomes" id="UP000187506">
    <property type="component" value="Chromosome"/>
</dbReference>
<dbReference type="GO" id="GO:0005886">
    <property type="term" value="C:plasma membrane"/>
    <property type="evidence" value="ECO:0007669"/>
    <property type="project" value="TreeGrafter"/>
</dbReference>
<keyword evidence="7 13" id="KW-0808">Transferase</keyword>
<evidence type="ECO:0000256" key="1">
    <source>
        <dbReference type="ARBA" id="ARBA00002274"/>
    </source>
</evidence>
<dbReference type="Pfam" id="PF02606">
    <property type="entry name" value="LpxK"/>
    <property type="match status" value="1"/>
</dbReference>
<evidence type="ECO:0000256" key="12">
    <source>
        <dbReference type="ARBA" id="ARBA00029757"/>
    </source>
</evidence>
<evidence type="ECO:0000256" key="13">
    <source>
        <dbReference type="HAMAP-Rule" id="MF_00409"/>
    </source>
</evidence>
<dbReference type="RefSeq" id="WP_076732085.1">
    <property type="nucleotide sequence ID" value="NZ_CP019352.1"/>
</dbReference>
<dbReference type="PANTHER" id="PTHR42724">
    <property type="entry name" value="TETRAACYLDISACCHARIDE 4'-KINASE"/>
    <property type="match status" value="1"/>
</dbReference>
<evidence type="ECO:0000256" key="5">
    <source>
        <dbReference type="ARBA" id="ARBA00022516"/>
    </source>
</evidence>